<evidence type="ECO:0000313" key="1">
    <source>
        <dbReference type="EMBL" id="SDH82177.1"/>
    </source>
</evidence>
<dbReference type="EMBL" id="FNDQ01000017">
    <property type="protein sequence ID" value="SDH82177.1"/>
    <property type="molecule type" value="Genomic_DNA"/>
</dbReference>
<organism evidence="1 2">
    <name type="scientific">Myroides phaeus</name>
    <dbReference type="NCBI Taxonomy" id="702745"/>
    <lineage>
        <taxon>Bacteria</taxon>
        <taxon>Pseudomonadati</taxon>
        <taxon>Bacteroidota</taxon>
        <taxon>Flavobacteriia</taxon>
        <taxon>Flavobacteriales</taxon>
        <taxon>Flavobacteriaceae</taxon>
        <taxon>Myroides</taxon>
    </lineage>
</organism>
<proteinExistence type="predicted"/>
<sequence>MGRLSDFFPEGIKQEIANFNLEIGNVIKCFTSHTNPPKEKRFVILGINDEGNYVGSVFINTNVNFNIINSQELLELQYPIKNQANDYLDHDSFIDCSELFEFDRQSLYDLLMKEPERALGKVLPEDLEKLFTLVKSSPIIEPKILKEYKLN</sequence>
<accession>A0A1G8FJ73</accession>
<keyword evidence="2" id="KW-1185">Reference proteome</keyword>
<dbReference type="AlphaFoldDB" id="A0A1G8FJ73"/>
<protein>
    <submittedName>
        <fullName evidence="1">Uncharacterized protein</fullName>
    </submittedName>
</protein>
<name>A0A1G8FJ73_9FLAO</name>
<evidence type="ECO:0000313" key="2">
    <source>
        <dbReference type="Proteomes" id="UP000243588"/>
    </source>
</evidence>
<reference evidence="2" key="1">
    <citation type="submission" date="2016-10" db="EMBL/GenBank/DDBJ databases">
        <authorList>
            <person name="Varghese N."/>
            <person name="Submissions S."/>
        </authorList>
    </citation>
    <scope>NUCLEOTIDE SEQUENCE [LARGE SCALE GENOMIC DNA]</scope>
    <source>
        <strain evidence="2">DSM 23313</strain>
    </source>
</reference>
<dbReference type="RefSeq" id="WP_090409560.1">
    <property type="nucleotide sequence ID" value="NZ_FNDQ01000017.1"/>
</dbReference>
<dbReference type="Proteomes" id="UP000243588">
    <property type="component" value="Unassembled WGS sequence"/>
</dbReference>
<gene>
    <name evidence="1" type="ORF">SAMN05421818_11719</name>
</gene>